<dbReference type="PANTHER" id="PTHR43656">
    <property type="entry name" value="BINDING OXIDOREDUCTASE, PUTATIVE (AFU_ORTHOLOGUE AFUA_2G08260)-RELATED"/>
    <property type="match status" value="1"/>
</dbReference>
<keyword evidence="5" id="KW-1185">Reference proteome</keyword>
<dbReference type="Gene3D" id="3.20.20.70">
    <property type="entry name" value="Aldolase class I"/>
    <property type="match status" value="1"/>
</dbReference>
<name>A0A6L3SXN9_9HYPH</name>
<evidence type="ECO:0000259" key="3">
    <source>
        <dbReference type="Pfam" id="PF00724"/>
    </source>
</evidence>
<dbReference type="RefSeq" id="WP_151001163.1">
    <property type="nucleotide sequence ID" value="NZ_BPQY01000411.1"/>
</dbReference>
<keyword evidence="1" id="KW-0285">Flavoprotein</keyword>
<organism evidence="4 5">
    <name type="scientific">Methylobacterium soli</name>
    <dbReference type="NCBI Taxonomy" id="553447"/>
    <lineage>
        <taxon>Bacteria</taxon>
        <taxon>Pseudomonadati</taxon>
        <taxon>Pseudomonadota</taxon>
        <taxon>Alphaproteobacteria</taxon>
        <taxon>Hyphomicrobiales</taxon>
        <taxon>Methylobacteriaceae</taxon>
        <taxon>Methylobacterium</taxon>
    </lineage>
</organism>
<evidence type="ECO:0000313" key="5">
    <source>
        <dbReference type="Proteomes" id="UP000474159"/>
    </source>
</evidence>
<feature type="domain" description="NADH:flavin oxidoreductase/NADH oxidase N-terminal" evidence="3">
    <location>
        <begin position="2"/>
        <end position="225"/>
    </location>
</feature>
<evidence type="ECO:0000256" key="2">
    <source>
        <dbReference type="ARBA" id="ARBA00023002"/>
    </source>
</evidence>
<dbReference type="InterPro" id="IPR013785">
    <property type="entry name" value="Aldolase_TIM"/>
</dbReference>
<keyword evidence="2" id="KW-0560">Oxidoreductase</keyword>
<gene>
    <name evidence="4" type="ORF">F6X53_15840</name>
</gene>
<dbReference type="SUPFAM" id="SSF51395">
    <property type="entry name" value="FMN-linked oxidoreductases"/>
    <property type="match status" value="1"/>
</dbReference>
<dbReference type="AlphaFoldDB" id="A0A6L3SXN9"/>
<dbReference type="EMBL" id="VZZK01000015">
    <property type="protein sequence ID" value="KAB1078223.1"/>
    <property type="molecule type" value="Genomic_DNA"/>
</dbReference>
<protein>
    <recommendedName>
        <fullName evidence="3">NADH:flavin oxidoreductase/NADH oxidase N-terminal domain-containing protein</fullName>
    </recommendedName>
</protein>
<evidence type="ECO:0000313" key="4">
    <source>
        <dbReference type="EMBL" id="KAB1078223.1"/>
    </source>
</evidence>
<dbReference type="GO" id="GO:0010181">
    <property type="term" value="F:FMN binding"/>
    <property type="evidence" value="ECO:0007669"/>
    <property type="project" value="InterPro"/>
</dbReference>
<dbReference type="GO" id="GO:0016491">
    <property type="term" value="F:oxidoreductase activity"/>
    <property type="evidence" value="ECO:0007669"/>
    <property type="project" value="UniProtKB-KW"/>
</dbReference>
<dbReference type="InterPro" id="IPR001155">
    <property type="entry name" value="OxRdtase_FMN_N"/>
</dbReference>
<accession>A0A6L3SXN9</accession>
<dbReference type="InterPro" id="IPR051799">
    <property type="entry name" value="NADH_flavin_oxidoreductase"/>
</dbReference>
<evidence type="ECO:0000256" key="1">
    <source>
        <dbReference type="ARBA" id="ARBA00022630"/>
    </source>
</evidence>
<sequence length="447" mass="49561">MIFEPRTIKNVTFRNRVLRSSVGGRMAAYDGTVTHVWRNFERTFAEGGVGGIISTTFSTNRRRQTPFEYPSLSEQRFVAPLREHVAAIREGGCPYIIQIGDPGAATQLSLFGESADAMSSSSGFEFLYGYRNRRVPMSPDEIRTVIGEFADAAARAREAGADGVEITAEKGYLIHQFLNPGLNRRTDAWGGSADRRFRLLEEIVTAVRRAVGPDYLLGVRLAARDFNYLPYANFLLRFPWAFPLRHHVYGNDLKTTLAYGKRLKALGVDLLHVVTGTGFPGPKGNPGAFPLREIKLFYNATRHLGTKAALRASLLNLVPERIALPLLSIGWREAAGVSLEEAEAFRNEVELPVITNGGYQSRSNIELGLARCDFVSMARALIATPDLLDRYRDGAGEPAEPCTFCNRCCARSATSPLGCYEPKRYGGDLDRMVREIMAYNNPVRARP</sequence>
<dbReference type="OrthoDB" id="9804454at2"/>
<dbReference type="Pfam" id="PF00724">
    <property type="entry name" value="Oxidored_FMN"/>
    <property type="match status" value="1"/>
</dbReference>
<comment type="caution">
    <text evidence="4">The sequence shown here is derived from an EMBL/GenBank/DDBJ whole genome shotgun (WGS) entry which is preliminary data.</text>
</comment>
<proteinExistence type="predicted"/>
<dbReference type="Proteomes" id="UP000474159">
    <property type="component" value="Unassembled WGS sequence"/>
</dbReference>
<dbReference type="PANTHER" id="PTHR43656:SF2">
    <property type="entry name" value="BINDING OXIDOREDUCTASE, PUTATIVE (AFU_ORTHOLOGUE AFUA_2G08260)-RELATED"/>
    <property type="match status" value="1"/>
</dbReference>
<reference evidence="4 5" key="1">
    <citation type="submission" date="2019-09" db="EMBL/GenBank/DDBJ databases">
        <title>YIM 48816 draft genome.</title>
        <authorList>
            <person name="Jiang L."/>
        </authorList>
    </citation>
    <scope>NUCLEOTIDE SEQUENCE [LARGE SCALE GENOMIC DNA]</scope>
    <source>
        <strain evidence="4 5">YIM 48816</strain>
    </source>
</reference>